<organism evidence="2">
    <name type="scientific">marine sediment metagenome</name>
    <dbReference type="NCBI Taxonomy" id="412755"/>
    <lineage>
        <taxon>unclassified sequences</taxon>
        <taxon>metagenomes</taxon>
        <taxon>ecological metagenomes</taxon>
    </lineage>
</organism>
<gene>
    <name evidence="2" type="ORF">LCGC14_1107680</name>
</gene>
<accession>A0A0F9M7Q3</accession>
<protein>
    <recommendedName>
        <fullName evidence="3">Portal protein</fullName>
    </recommendedName>
</protein>
<dbReference type="EMBL" id="LAZR01005033">
    <property type="protein sequence ID" value="KKN03435.1"/>
    <property type="molecule type" value="Genomic_DNA"/>
</dbReference>
<reference evidence="2" key="1">
    <citation type="journal article" date="2015" name="Nature">
        <title>Complex archaea that bridge the gap between prokaryotes and eukaryotes.</title>
        <authorList>
            <person name="Spang A."/>
            <person name="Saw J.H."/>
            <person name="Jorgensen S.L."/>
            <person name="Zaremba-Niedzwiedzka K."/>
            <person name="Martijn J."/>
            <person name="Lind A.E."/>
            <person name="van Eijk R."/>
            <person name="Schleper C."/>
            <person name="Guy L."/>
            <person name="Ettema T.J."/>
        </authorList>
    </citation>
    <scope>NUCLEOTIDE SEQUENCE</scope>
</reference>
<evidence type="ECO:0000313" key="2">
    <source>
        <dbReference type="EMBL" id="KKN03435.1"/>
    </source>
</evidence>
<feature type="region of interest" description="Disordered" evidence="1">
    <location>
        <begin position="603"/>
        <end position="626"/>
    </location>
</feature>
<name>A0A0F9M7Q3_9ZZZZ</name>
<proteinExistence type="predicted"/>
<evidence type="ECO:0000256" key="1">
    <source>
        <dbReference type="SAM" id="MobiDB-lite"/>
    </source>
</evidence>
<comment type="caution">
    <text evidence="2">The sequence shown here is derived from an EMBL/GenBank/DDBJ whole genome shotgun (WGS) entry which is preliminary data.</text>
</comment>
<sequence length="626" mass="68970">MRKGTLSAEEIVKKADDLKKGGGAQLTLDDQAVAQYTQDRLVEAYDPSGDGKRGDFKPKAIGTGTVGMMVDRNVNVLRPKPFARVIAFGGIKAEEHASGTLEPWLNTIIWIAQGDFDVWNTGILDLDLIGEAWSKVLPAPQFWADDEYQDLVDAWEQEEDEDKRKKAKEKARVYRRDNCAIVWRYVDPISVYPLWDERGIAEVYEIRKMTKGEIERLGGNIEEKDAEVIEWANHEYVATVLTGKGGIINTVTGNAREASFLKGPWEHGLGTHPYVRIQRDPIRANKSGHTRRGSSYHLRFMSESLDETVTDWRTVMRKEVESPVMIKMNPQLRARLGLDEKTIDISPNTPVVLYMDERGTEDAGRFPTATVNPQLGQYFQLIATYADRAGGWRPQVVGQAQSGESAVRFSEGRQAALGELGVAHGNLQDGFARVGELFFRAVLSLDQEVTVRGADKQGKSKEISVTPDDVREYEPMVRGKIKLGLPVDRGGAVIRATALTAPEHPLVTDNYAREAELDIENPQDMADALAEQKVVNAMIDIGITKAQQRAALVGEQLTPEDMEALVRGMADMPELAQAVLVGQFGENPPSALLGQLARGNANKQRTGVLPQESQLSGVQGMGGLGG</sequence>
<evidence type="ECO:0008006" key="3">
    <source>
        <dbReference type="Google" id="ProtNLM"/>
    </source>
</evidence>
<dbReference type="AlphaFoldDB" id="A0A0F9M7Q3"/>